<keyword evidence="3" id="KW-1185">Reference proteome</keyword>
<reference evidence="2 3" key="1">
    <citation type="submission" date="2014-01" db="EMBL/GenBank/DDBJ databases">
        <title>Roseivivax isoporae LMG 25204 Genome Sequencing.</title>
        <authorList>
            <person name="Lai Q."/>
            <person name="Li G."/>
            <person name="Shao Z."/>
        </authorList>
    </citation>
    <scope>NUCLEOTIDE SEQUENCE [LARGE SCALE GENOMIC DNA]</scope>
    <source>
        <strain evidence="2 3">LMG 25204</strain>
    </source>
</reference>
<dbReference type="AlphaFoldDB" id="X7FCS4"/>
<feature type="transmembrane region" description="Helical" evidence="1">
    <location>
        <begin position="53"/>
        <end position="71"/>
    </location>
</feature>
<dbReference type="EMBL" id="JAME01000006">
    <property type="protein sequence ID" value="ETX29901.1"/>
    <property type="molecule type" value="Genomic_DNA"/>
</dbReference>
<evidence type="ECO:0000313" key="2">
    <source>
        <dbReference type="EMBL" id="ETX29901.1"/>
    </source>
</evidence>
<gene>
    <name evidence="2" type="ORF">RISW2_19820</name>
</gene>
<dbReference type="RefSeq" id="WP_043767596.1">
    <property type="nucleotide sequence ID" value="NZ_JAME01000006.1"/>
</dbReference>
<dbReference type="STRING" id="1449351.RISW2_19820"/>
<keyword evidence="1" id="KW-1133">Transmembrane helix</keyword>
<proteinExistence type="predicted"/>
<dbReference type="Proteomes" id="UP000023430">
    <property type="component" value="Unassembled WGS sequence"/>
</dbReference>
<keyword evidence="1" id="KW-0812">Transmembrane</keyword>
<comment type="caution">
    <text evidence="2">The sequence shown here is derived from an EMBL/GenBank/DDBJ whole genome shotgun (WGS) entry which is preliminary data.</text>
</comment>
<feature type="transmembrane region" description="Helical" evidence="1">
    <location>
        <begin position="21"/>
        <end position="41"/>
    </location>
</feature>
<keyword evidence="1" id="KW-0472">Membrane</keyword>
<evidence type="ECO:0000313" key="3">
    <source>
        <dbReference type="Proteomes" id="UP000023430"/>
    </source>
</evidence>
<sequence length="156" mass="16187">MPRTTRRIVLTETPRIPWDGLVLGWGAMLPFAALAGIAWGAGEPWPGLAREAARLWAGAILIFLSGVRRGLSFRTEGGPRAAQLVTFAVLFLSGAAILVLPPDWALPLGSLALAALAVADPLAARSGAAPHYFARLRPAQMGVAALAVAACWAATG</sequence>
<dbReference type="eggNOG" id="ENOG50335YQ">
    <property type="taxonomic scope" value="Bacteria"/>
</dbReference>
<dbReference type="OrthoDB" id="7273031at2"/>
<feature type="transmembrane region" description="Helical" evidence="1">
    <location>
        <begin position="83"/>
        <end position="100"/>
    </location>
</feature>
<accession>X7FCS4</accession>
<evidence type="ECO:0000256" key="1">
    <source>
        <dbReference type="SAM" id="Phobius"/>
    </source>
</evidence>
<organism evidence="2 3">
    <name type="scientific">Roseivivax isoporae LMG 25204</name>
    <dbReference type="NCBI Taxonomy" id="1449351"/>
    <lineage>
        <taxon>Bacteria</taxon>
        <taxon>Pseudomonadati</taxon>
        <taxon>Pseudomonadota</taxon>
        <taxon>Alphaproteobacteria</taxon>
        <taxon>Rhodobacterales</taxon>
        <taxon>Roseobacteraceae</taxon>
        <taxon>Roseivivax</taxon>
    </lineage>
</organism>
<name>X7FCS4_9RHOB</name>
<evidence type="ECO:0008006" key="4">
    <source>
        <dbReference type="Google" id="ProtNLM"/>
    </source>
</evidence>
<protein>
    <recommendedName>
        <fullName evidence="4">DUF3429 domain-containing protein</fullName>
    </recommendedName>
</protein>